<gene>
    <name evidence="2" type="ORF">PIB30_094216</name>
</gene>
<dbReference type="InterPro" id="IPR019557">
    <property type="entry name" value="AminoTfrase-like_pln_mobile"/>
</dbReference>
<dbReference type="PANTHER" id="PTHR46033">
    <property type="entry name" value="PROTEIN MAIN-LIKE 2"/>
    <property type="match status" value="1"/>
</dbReference>
<protein>
    <recommendedName>
        <fullName evidence="1">Aminotransferase-like plant mobile domain-containing protein</fullName>
    </recommendedName>
</protein>
<accession>A0ABU6SWP6</accession>
<reference evidence="2 3" key="1">
    <citation type="journal article" date="2023" name="Plants (Basel)">
        <title>Bridging the Gap: Combining Genomics and Transcriptomics Approaches to Understand Stylosanthes scabra, an Orphan Legume from the Brazilian Caatinga.</title>
        <authorList>
            <person name="Ferreira-Neto J.R.C."/>
            <person name="da Silva M.D."/>
            <person name="Binneck E."/>
            <person name="de Melo N.F."/>
            <person name="da Silva R.H."/>
            <person name="de Melo A.L.T.M."/>
            <person name="Pandolfi V."/>
            <person name="Bustamante F.O."/>
            <person name="Brasileiro-Vidal A.C."/>
            <person name="Benko-Iseppon A.M."/>
        </authorList>
    </citation>
    <scope>NUCLEOTIDE SEQUENCE [LARGE SCALE GENOMIC DNA]</scope>
    <source>
        <tissue evidence="2">Leaves</tissue>
    </source>
</reference>
<comment type="caution">
    <text evidence="2">The sequence shown here is derived from an EMBL/GenBank/DDBJ whole genome shotgun (WGS) entry which is preliminary data.</text>
</comment>
<dbReference type="EMBL" id="JASCZI010062480">
    <property type="protein sequence ID" value="MED6140540.1"/>
    <property type="molecule type" value="Genomic_DNA"/>
</dbReference>
<dbReference type="Pfam" id="PF10536">
    <property type="entry name" value="PMD"/>
    <property type="match status" value="1"/>
</dbReference>
<proteinExistence type="predicted"/>
<feature type="domain" description="Aminotransferase-like plant mobile" evidence="1">
    <location>
        <begin position="45"/>
        <end position="208"/>
    </location>
</feature>
<organism evidence="2 3">
    <name type="scientific">Stylosanthes scabra</name>
    <dbReference type="NCBI Taxonomy" id="79078"/>
    <lineage>
        <taxon>Eukaryota</taxon>
        <taxon>Viridiplantae</taxon>
        <taxon>Streptophyta</taxon>
        <taxon>Embryophyta</taxon>
        <taxon>Tracheophyta</taxon>
        <taxon>Spermatophyta</taxon>
        <taxon>Magnoliopsida</taxon>
        <taxon>eudicotyledons</taxon>
        <taxon>Gunneridae</taxon>
        <taxon>Pentapetalae</taxon>
        <taxon>rosids</taxon>
        <taxon>fabids</taxon>
        <taxon>Fabales</taxon>
        <taxon>Fabaceae</taxon>
        <taxon>Papilionoideae</taxon>
        <taxon>50 kb inversion clade</taxon>
        <taxon>dalbergioids sensu lato</taxon>
        <taxon>Dalbergieae</taxon>
        <taxon>Pterocarpus clade</taxon>
        <taxon>Stylosanthes</taxon>
    </lineage>
</organism>
<keyword evidence="3" id="KW-1185">Reference proteome</keyword>
<sequence>MVDEECLEIFGRQPENNYHTGGKLHLSWIEQCRDFERLDTDESIKRSLCRASRYNYKEMEGPQTLLLVWAWEQMPYIAPIRADYPVIEIPLAHRWSRWQRRGEYRERSVATFRCMLDDMLVDGVYMRPYNEFSILDDLVGHLPLCLTACCLVTFECVEWHAADRVERQQSVPQSPFLLGHSHCQRLSGHQFHDWRNKNDHWVMMWDQKR</sequence>
<dbReference type="Proteomes" id="UP001341840">
    <property type="component" value="Unassembled WGS sequence"/>
</dbReference>
<dbReference type="PANTHER" id="PTHR46033:SF1">
    <property type="entry name" value="PROTEIN MAIN-LIKE 2"/>
    <property type="match status" value="1"/>
</dbReference>
<evidence type="ECO:0000259" key="1">
    <source>
        <dbReference type="Pfam" id="PF10536"/>
    </source>
</evidence>
<evidence type="ECO:0000313" key="3">
    <source>
        <dbReference type="Proteomes" id="UP001341840"/>
    </source>
</evidence>
<dbReference type="InterPro" id="IPR044824">
    <property type="entry name" value="MAIN-like"/>
</dbReference>
<evidence type="ECO:0000313" key="2">
    <source>
        <dbReference type="EMBL" id="MED6140540.1"/>
    </source>
</evidence>
<name>A0ABU6SWP6_9FABA</name>